<proteinExistence type="predicted"/>
<dbReference type="EMBL" id="JAHKPV010000017">
    <property type="protein sequence ID" value="MBU2874205.1"/>
    <property type="molecule type" value="Genomic_DNA"/>
</dbReference>
<sequence length="256" mass="28224">MRRYWLYAFTLFASASWADLPSDPLGSPLWAYNIERYLGQDVTVVLDERVGLSVPGFAEDSTQVPLAVNLREFPHKVNKVVTWVDMNPVPHLFTANSTDGQLKLVSLNFRVQQASSVRAAVLDEHGVWHIDSGYVDAAGGGCTAPREILTNSDWESEFGTLKTGLFSRRGNTRIKASLLHPMDSGMVGNVPAFFVGDVEVRNETSDNLLLTMTLSESAAENPMFVFEFEGGVPHLSIHMKDNNGYQFETAIGEVAP</sequence>
<keyword evidence="1" id="KW-0732">Signal</keyword>
<comment type="caution">
    <text evidence="4">The sequence shown here is derived from an EMBL/GenBank/DDBJ whole genome shotgun (WGS) entry which is preliminary data.</text>
</comment>
<dbReference type="Pfam" id="PF13501">
    <property type="entry name" value="SoxY"/>
    <property type="match status" value="1"/>
</dbReference>
<dbReference type="Proteomes" id="UP000753376">
    <property type="component" value="Unassembled WGS sequence"/>
</dbReference>
<feature type="domain" description="Ig-like SoxY" evidence="3">
    <location>
        <begin position="35"/>
        <end position="142"/>
    </location>
</feature>
<accession>A0ABS6A9M3</accession>
<organism evidence="4 5">
    <name type="scientific">Marinobacter salexigens</name>
    <dbReference type="NCBI Taxonomy" id="1925763"/>
    <lineage>
        <taxon>Bacteria</taxon>
        <taxon>Pseudomonadati</taxon>
        <taxon>Pseudomonadota</taxon>
        <taxon>Gammaproteobacteria</taxon>
        <taxon>Pseudomonadales</taxon>
        <taxon>Marinobacteraceae</taxon>
        <taxon>Marinobacter</taxon>
    </lineage>
</organism>
<protein>
    <submittedName>
        <fullName evidence="4">Quinoprotein dehydrogenase-associated SoxYZ-like carrier</fullName>
    </submittedName>
</protein>
<dbReference type="RefSeq" id="WP_216008053.1">
    <property type="nucleotide sequence ID" value="NZ_JAHKPV010000017.1"/>
</dbReference>
<feature type="signal peptide" evidence="1">
    <location>
        <begin position="1"/>
        <end position="18"/>
    </location>
</feature>
<keyword evidence="5" id="KW-1185">Reference proteome</keyword>
<feature type="chain" id="PRO_5047487886" evidence="1">
    <location>
        <begin position="19"/>
        <end position="256"/>
    </location>
</feature>
<evidence type="ECO:0000313" key="5">
    <source>
        <dbReference type="Proteomes" id="UP000753376"/>
    </source>
</evidence>
<dbReference type="InterPro" id="IPR030831">
    <property type="entry name" value="Fuse-rel_SoxYZ"/>
</dbReference>
<evidence type="ECO:0000313" key="4">
    <source>
        <dbReference type="EMBL" id="MBU2874205.1"/>
    </source>
</evidence>
<evidence type="ECO:0000259" key="2">
    <source>
        <dbReference type="Pfam" id="PF08770"/>
    </source>
</evidence>
<dbReference type="Pfam" id="PF08770">
    <property type="entry name" value="SoxZ"/>
    <property type="match status" value="1"/>
</dbReference>
<feature type="domain" description="Sulphur oxidation protein SoxZ" evidence="2">
    <location>
        <begin position="171"/>
        <end position="249"/>
    </location>
</feature>
<name>A0ABS6A9M3_9GAMM</name>
<evidence type="ECO:0000256" key="1">
    <source>
        <dbReference type="SAM" id="SignalP"/>
    </source>
</evidence>
<reference evidence="4 5" key="1">
    <citation type="submission" date="2021-05" db="EMBL/GenBank/DDBJ databases">
        <title>Draft genomes of bacteria isolated from model marine particles.</title>
        <authorList>
            <person name="Datta M.S."/>
            <person name="Schwartzman J.A."/>
            <person name="Enke T.N."/>
            <person name="Saavedra J."/>
            <person name="Cermak N."/>
            <person name="Cordero O.X."/>
        </authorList>
    </citation>
    <scope>NUCLEOTIDE SEQUENCE [LARGE SCALE GENOMIC DNA]</scope>
    <source>
        <strain evidence="4 5">D2M19</strain>
    </source>
</reference>
<dbReference type="NCBIfam" id="TIGR04557">
    <property type="entry name" value="fuse_rel_SoxYZ"/>
    <property type="match status" value="1"/>
</dbReference>
<evidence type="ECO:0000259" key="3">
    <source>
        <dbReference type="Pfam" id="PF13501"/>
    </source>
</evidence>
<dbReference type="InterPro" id="IPR032711">
    <property type="entry name" value="SoxY"/>
</dbReference>
<dbReference type="InterPro" id="IPR014880">
    <property type="entry name" value="SoxZ_dom"/>
</dbReference>
<gene>
    <name evidence="4" type="ORF">KO508_09320</name>
</gene>